<evidence type="ECO:0008006" key="3">
    <source>
        <dbReference type="Google" id="ProtNLM"/>
    </source>
</evidence>
<dbReference type="EMBL" id="JAAVSD010000006">
    <property type="protein sequence ID" value="NLR29193.1"/>
    <property type="molecule type" value="Genomic_DNA"/>
</dbReference>
<proteinExistence type="predicted"/>
<name>A0ABX1L3C4_9LACO</name>
<sequence length="402" mass="46750">MTVKRLVILGNGFDIKSGLKSRLTDYWKILIENGQENLANLGNDYNNEDVRSSDFVDSIHMRIGGNGHSLPNIKDAMDTALNGLTFWELWLYLGKNKHENWADIERYLEEFLTRSDEYQKSFAEKVDKELLMYREEDEYRKNRRLFDNPSFGGSFSTDVNVQKAVAVLVGNFQYDCLTHTTAGFYALLLEQLHQFENRFADYMMIQIDGNDKYDRQSEQLLKEISNGETFNLLSFNYTEPTDTIYDLDQKANVHGTLKSHPIIGIDSRQVQANSPWLRFTKTYRIMSLAKDREMTVLERSINTICFYGNSLAPADYSYFQSIFDFFDIYENQVTLVFFYSTYPIAGLTDEEAKDKISGDQFDAVSRLLEKYGDTFQNEKGKNLLHKLFARESDYSERNLICD</sequence>
<dbReference type="InterPro" id="IPR025935">
    <property type="entry name" value="AbiH"/>
</dbReference>
<gene>
    <name evidence="1" type="ORF">HEQ44_03240</name>
</gene>
<dbReference type="Pfam" id="PF14253">
    <property type="entry name" value="AbiH"/>
    <property type="match status" value="1"/>
</dbReference>
<organism evidence="1 2">
    <name type="scientific">Levilactobacillus tujiorum</name>
    <dbReference type="NCBI Taxonomy" id="2912243"/>
    <lineage>
        <taxon>Bacteria</taxon>
        <taxon>Bacillati</taxon>
        <taxon>Bacillota</taxon>
        <taxon>Bacilli</taxon>
        <taxon>Lactobacillales</taxon>
        <taxon>Lactobacillaceae</taxon>
        <taxon>Levilactobacillus</taxon>
    </lineage>
</organism>
<reference evidence="1 2" key="1">
    <citation type="submission" date="2020-03" db="EMBL/GenBank/DDBJ databases">
        <authorList>
            <person name="Zhang Z."/>
            <person name="Guo Z."/>
            <person name="Hou Q."/>
            <person name="Shen X."/>
        </authorList>
    </citation>
    <scope>NUCLEOTIDE SEQUENCE [LARGE SCALE GENOMIC DNA]</scope>
    <source>
        <strain evidence="1 2">HBUAS51329</strain>
    </source>
</reference>
<comment type="caution">
    <text evidence="1">The sequence shown here is derived from an EMBL/GenBank/DDBJ whole genome shotgun (WGS) entry which is preliminary data.</text>
</comment>
<keyword evidence="2" id="KW-1185">Reference proteome</keyword>
<evidence type="ECO:0000313" key="2">
    <source>
        <dbReference type="Proteomes" id="UP000707477"/>
    </source>
</evidence>
<dbReference type="Proteomes" id="UP000707477">
    <property type="component" value="Unassembled WGS sequence"/>
</dbReference>
<evidence type="ECO:0000313" key="1">
    <source>
        <dbReference type="EMBL" id="NLR29193.1"/>
    </source>
</evidence>
<dbReference type="RefSeq" id="WP_168848904.1">
    <property type="nucleotide sequence ID" value="NZ_JAAVSD010000006.1"/>
</dbReference>
<accession>A0ABX1L3C4</accession>
<protein>
    <recommendedName>
        <fullName evidence="3">Bacteriophage abortive infection AbiH</fullName>
    </recommendedName>
</protein>